<name>A0A369BK88_9GAMM</name>
<proteinExistence type="predicted"/>
<sequence>MSKKRNTSLLSLVLLGFVLYVAYTQFTLFVILPIEDRSAGETLVINRLEGHHFVESADAICNRTRHEVSLLCRGEVVAGIKKSARIFLTLPFSERLYLWSTEGKRYNF</sequence>
<dbReference type="OrthoDB" id="8021213at2"/>
<comment type="caution">
    <text evidence="1">The sequence shown here is derived from an EMBL/GenBank/DDBJ whole genome shotgun (WGS) entry which is preliminary data.</text>
</comment>
<evidence type="ECO:0000313" key="2">
    <source>
        <dbReference type="Proteomes" id="UP000252707"/>
    </source>
</evidence>
<gene>
    <name evidence="1" type="ORF">DFQ59_11926</name>
</gene>
<accession>A0A369BK88</accession>
<protein>
    <submittedName>
        <fullName evidence="1">Uncharacterized protein</fullName>
    </submittedName>
</protein>
<organism evidence="1 2">
    <name type="scientific">Thioalbus denitrificans</name>
    <dbReference type="NCBI Taxonomy" id="547122"/>
    <lineage>
        <taxon>Bacteria</taxon>
        <taxon>Pseudomonadati</taxon>
        <taxon>Pseudomonadota</taxon>
        <taxon>Gammaproteobacteria</taxon>
        <taxon>Chromatiales</taxon>
        <taxon>Ectothiorhodospiraceae</taxon>
        <taxon>Thioalbus</taxon>
    </lineage>
</organism>
<dbReference type="RefSeq" id="WP_114281356.1">
    <property type="nucleotide sequence ID" value="NZ_QPJY01000019.1"/>
</dbReference>
<dbReference type="Proteomes" id="UP000252707">
    <property type="component" value="Unassembled WGS sequence"/>
</dbReference>
<keyword evidence="2" id="KW-1185">Reference proteome</keyword>
<dbReference type="EMBL" id="QPJY01000019">
    <property type="protein sequence ID" value="RCX22009.1"/>
    <property type="molecule type" value="Genomic_DNA"/>
</dbReference>
<dbReference type="AlphaFoldDB" id="A0A369BK88"/>
<evidence type="ECO:0000313" key="1">
    <source>
        <dbReference type="EMBL" id="RCX22009.1"/>
    </source>
</evidence>
<reference evidence="1 2" key="1">
    <citation type="submission" date="2018-07" db="EMBL/GenBank/DDBJ databases">
        <title>Genomic Encyclopedia of Type Strains, Phase IV (KMG-IV): sequencing the most valuable type-strain genomes for metagenomic binning, comparative biology and taxonomic classification.</title>
        <authorList>
            <person name="Goeker M."/>
        </authorList>
    </citation>
    <scope>NUCLEOTIDE SEQUENCE [LARGE SCALE GENOMIC DNA]</scope>
    <source>
        <strain evidence="1 2">DSM 26407</strain>
    </source>
</reference>